<dbReference type="InterPro" id="IPR039421">
    <property type="entry name" value="Type_1_exporter"/>
</dbReference>
<organism evidence="12 13">
    <name type="scientific">Prosthecochloris vibrioformis</name>
    <name type="common">Chlorobium vibrioforme</name>
    <dbReference type="NCBI Taxonomy" id="1098"/>
    <lineage>
        <taxon>Bacteria</taxon>
        <taxon>Pseudomonadati</taxon>
        <taxon>Chlorobiota</taxon>
        <taxon>Chlorobiia</taxon>
        <taxon>Chlorobiales</taxon>
        <taxon>Chlorobiaceae</taxon>
        <taxon>Prosthecochloris</taxon>
    </lineage>
</organism>
<evidence type="ECO:0000256" key="6">
    <source>
        <dbReference type="ARBA" id="ARBA00022840"/>
    </source>
</evidence>
<protein>
    <submittedName>
        <fullName evidence="12">Thiol reductant ABC exporter subunit CydC</fullName>
    </submittedName>
</protein>
<name>A0A5C4S4B2_PROVB</name>
<dbReference type="Pfam" id="PF00005">
    <property type="entry name" value="ABC_tran"/>
    <property type="match status" value="1"/>
</dbReference>
<sequence length="576" mass="62999">MKTILTLLGAVRPYYGWMLLGILASFVTTGSSIGLLVSAAWLIAKASLQPQFHELQLGIVAVRFFGISRGVLRYAERLLSHGTTFRIIAGIRSWFFSALDPLAPARLSRFRSADLLQRISADIDSLESLYARILSPPLNALLISLFSWLILGRIAWELALTLLLFQLLAGVVLPAASILYLKGTARRLAEVRTDKEAALLDMLQGMAELTLLGRIEEQKAAITRLKDEELALQERQARIERIQEPLTGLCMNGAVLVIAALLAPLIASGALEGIWAGVILIGVMASFEAFIPVPASALHLEKNLEAGTRILEIIEAEPEVRQTTKPDPLPATHDIAFRNVSFSYPGSSVPVLDDISFRVKEGERIAIVGPSGAGKSTIASLLLGFYPPSSGTITSGGKAIERLDADLLRRSIATVSQETYLFADTIRQNLLLANPEATDDMLKAALSRAGLPHFRERLDTWAGQHGMQLSGGERQRLAITRAILQDAPVMLLDEATANLDRITEREVMEKLFRISGMKTLLSITHRLQDMDAFDRILVLEGGNIAESGSHEELMAAKGTYSAMWELQNRSRPALLE</sequence>
<dbReference type="EMBL" id="VDCI01000001">
    <property type="protein sequence ID" value="TNJ38058.1"/>
    <property type="molecule type" value="Genomic_DNA"/>
</dbReference>
<dbReference type="InterPro" id="IPR027417">
    <property type="entry name" value="P-loop_NTPase"/>
</dbReference>
<evidence type="ECO:0000256" key="9">
    <source>
        <dbReference type="SAM" id="Phobius"/>
    </source>
</evidence>
<dbReference type="PROSITE" id="PS50929">
    <property type="entry name" value="ABC_TM1F"/>
    <property type="match status" value="1"/>
</dbReference>
<accession>A0A5C4S4B2</accession>
<dbReference type="InterPro" id="IPR014223">
    <property type="entry name" value="ABC_CydC/D"/>
</dbReference>
<keyword evidence="6" id="KW-0067">ATP-binding</keyword>
<dbReference type="InterPro" id="IPR003439">
    <property type="entry name" value="ABC_transporter-like_ATP-bd"/>
</dbReference>
<evidence type="ECO:0000259" key="11">
    <source>
        <dbReference type="PROSITE" id="PS50929"/>
    </source>
</evidence>
<dbReference type="SUPFAM" id="SSF52540">
    <property type="entry name" value="P-loop containing nucleoside triphosphate hydrolases"/>
    <property type="match status" value="1"/>
</dbReference>
<dbReference type="NCBIfam" id="TIGR02868">
    <property type="entry name" value="CydC"/>
    <property type="match status" value="1"/>
</dbReference>
<dbReference type="Gene3D" id="3.40.50.300">
    <property type="entry name" value="P-loop containing nucleotide triphosphate hydrolases"/>
    <property type="match status" value="1"/>
</dbReference>
<dbReference type="SUPFAM" id="SSF90123">
    <property type="entry name" value="ABC transporter transmembrane region"/>
    <property type="match status" value="1"/>
</dbReference>
<keyword evidence="8 9" id="KW-0472">Membrane</keyword>
<comment type="caution">
    <text evidence="12">The sequence shown here is derived from an EMBL/GenBank/DDBJ whole genome shotgun (WGS) entry which is preliminary data.</text>
</comment>
<evidence type="ECO:0000256" key="5">
    <source>
        <dbReference type="ARBA" id="ARBA00022741"/>
    </source>
</evidence>
<dbReference type="PROSITE" id="PS50893">
    <property type="entry name" value="ABC_TRANSPORTER_2"/>
    <property type="match status" value="1"/>
</dbReference>
<reference evidence="12 13" key="1">
    <citation type="submission" date="2019-05" db="EMBL/GenBank/DDBJ databases">
        <title>Draft Whole-Genome sequence of the green sulfur bacterium Prosthecochloris vibrioformis DSM 260.</title>
        <authorList>
            <person name="Meyer T.E."/>
            <person name="Kyndt J.A."/>
        </authorList>
    </citation>
    <scope>NUCLEOTIDE SEQUENCE [LARGE SCALE GENOMIC DNA]</scope>
    <source>
        <strain evidence="12 13">DSM 260</strain>
    </source>
</reference>
<comment type="subcellular location">
    <subcellularLocation>
        <location evidence="1">Cell membrane</location>
        <topology evidence="1">Multi-pass membrane protein</topology>
    </subcellularLocation>
</comment>
<dbReference type="GO" id="GO:0005886">
    <property type="term" value="C:plasma membrane"/>
    <property type="evidence" value="ECO:0007669"/>
    <property type="project" value="UniProtKB-SubCell"/>
</dbReference>
<dbReference type="InterPro" id="IPR011527">
    <property type="entry name" value="ABC1_TM_dom"/>
</dbReference>
<dbReference type="RefSeq" id="WP_139626176.1">
    <property type="nucleotide sequence ID" value="NZ_VDCI01000001.1"/>
</dbReference>
<dbReference type="InterPro" id="IPR003593">
    <property type="entry name" value="AAA+_ATPase"/>
</dbReference>
<evidence type="ECO:0000313" key="13">
    <source>
        <dbReference type="Proteomes" id="UP000309544"/>
    </source>
</evidence>
<feature type="transmembrane region" description="Helical" evidence="9">
    <location>
        <begin position="273"/>
        <end position="293"/>
    </location>
</feature>
<keyword evidence="2" id="KW-0813">Transport</keyword>
<dbReference type="GO" id="GO:0045454">
    <property type="term" value="P:cell redox homeostasis"/>
    <property type="evidence" value="ECO:0007669"/>
    <property type="project" value="InterPro"/>
</dbReference>
<feature type="domain" description="ABC transmembrane type-1" evidence="11">
    <location>
        <begin position="19"/>
        <end position="293"/>
    </location>
</feature>
<feature type="domain" description="ABC transporter" evidence="10">
    <location>
        <begin position="335"/>
        <end position="566"/>
    </location>
</feature>
<evidence type="ECO:0000256" key="4">
    <source>
        <dbReference type="ARBA" id="ARBA00022692"/>
    </source>
</evidence>
<keyword evidence="7 9" id="KW-1133">Transmembrane helix</keyword>
<evidence type="ECO:0000313" key="12">
    <source>
        <dbReference type="EMBL" id="TNJ38058.1"/>
    </source>
</evidence>
<dbReference type="FunFam" id="3.40.50.300:FF:000221">
    <property type="entry name" value="Multidrug ABC transporter ATP-binding protein"/>
    <property type="match status" value="1"/>
</dbReference>
<dbReference type="GO" id="GO:0034040">
    <property type="term" value="F:ATPase-coupled lipid transmembrane transporter activity"/>
    <property type="evidence" value="ECO:0007669"/>
    <property type="project" value="TreeGrafter"/>
</dbReference>
<dbReference type="GO" id="GO:0016887">
    <property type="term" value="F:ATP hydrolysis activity"/>
    <property type="evidence" value="ECO:0007669"/>
    <property type="project" value="InterPro"/>
</dbReference>
<dbReference type="Pfam" id="PF00664">
    <property type="entry name" value="ABC_membrane"/>
    <property type="match status" value="1"/>
</dbReference>
<dbReference type="Gene3D" id="1.20.1560.10">
    <property type="entry name" value="ABC transporter type 1, transmembrane domain"/>
    <property type="match status" value="1"/>
</dbReference>
<feature type="transmembrane region" description="Helical" evidence="9">
    <location>
        <begin position="138"/>
        <end position="156"/>
    </location>
</feature>
<dbReference type="GO" id="GO:0140359">
    <property type="term" value="F:ABC-type transporter activity"/>
    <property type="evidence" value="ECO:0007669"/>
    <property type="project" value="InterPro"/>
</dbReference>
<dbReference type="InterPro" id="IPR036640">
    <property type="entry name" value="ABC1_TM_sf"/>
</dbReference>
<keyword evidence="5" id="KW-0547">Nucleotide-binding</keyword>
<feature type="transmembrane region" description="Helical" evidence="9">
    <location>
        <begin position="162"/>
        <end position="181"/>
    </location>
</feature>
<keyword evidence="13" id="KW-1185">Reference proteome</keyword>
<feature type="transmembrane region" description="Helical" evidence="9">
    <location>
        <begin position="246"/>
        <end position="267"/>
    </location>
</feature>
<dbReference type="AlphaFoldDB" id="A0A5C4S4B2"/>
<keyword evidence="4 9" id="KW-0812">Transmembrane</keyword>
<dbReference type="GO" id="GO:0005524">
    <property type="term" value="F:ATP binding"/>
    <property type="evidence" value="ECO:0007669"/>
    <property type="project" value="UniProtKB-KW"/>
</dbReference>
<dbReference type="Proteomes" id="UP000309544">
    <property type="component" value="Unassembled WGS sequence"/>
</dbReference>
<dbReference type="GO" id="GO:0034775">
    <property type="term" value="P:glutathione transmembrane transport"/>
    <property type="evidence" value="ECO:0007669"/>
    <property type="project" value="InterPro"/>
</dbReference>
<evidence type="ECO:0000256" key="3">
    <source>
        <dbReference type="ARBA" id="ARBA00022475"/>
    </source>
</evidence>
<evidence type="ECO:0000256" key="1">
    <source>
        <dbReference type="ARBA" id="ARBA00004651"/>
    </source>
</evidence>
<feature type="transmembrane region" description="Helical" evidence="9">
    <location>
        <begin position="15"/>
        <end position="43"/>
    </location>
</feature>
<proteinExistence type="predicted"/>
<dbReference type="PANTHER" id="PTHR24221:SF653">
    <property type="entry name" value="TRANSPORT ATP-BINDING PROTEIN CYDC"/>
    <property type="match status" value="1"/>
</dbReference>
<dbReference type="PANTHER" id="PTHR24221">
    <property type="entry name" value="ATP-BINDING CASSETTE SUB-FAMILY B"/>
    <property type="match status" value="1"/>
</dbReference>
<keyword evidence="3" id="KW-1003">Cell membrane</keyword>
<evidence type="ECO:0000256" key="7">
    <source>
        <dbReference type="ARBA" id="ARBA00022989"/>
    </source>
</evidence>
<evidence type="ECO:0000256" key="2">
    <source>
        <dbReference type="ARBA" id="ARBA00022448"/>
    </source>
</evidence>
<evidence type="ECO:0000259" key="10">
    <source>
        <dbReference type="PROSITE" id="PS50893"/>
    </source>
</evidence>
<dbReference type="SMART" id="SM00382">
    <property type="entry name" value="AAA"/>
    <property type="match status" value="1"/>
</dbReference>
<evidence type="ECO:0000256" key="8">
    <source>
        <dbReference type="ARBA" id="ARBA00023136"/>
    </source>
</evidence>
<gene>
    <name evidence="12" type="primary">cydC</name>
    <name evidence="12" type="ORF">FGF68_02440</name>
</gene>